<dbReference type="RefSeq" id="WP_116006764.1">
    <property type="nucleotide sequence ID" value="NZ_QUOU01000001.1"/>
</dbReference>
<sequence length="249" mass="27731">MSDFQPLKPEQHQNLKVKPVVDWEFVAKQHQLEITVTEAQQAASSFPLFFIKNSETGNTFIAAVTSFVMDTNVLVEENGQHQLAYVPLSASLRPFALGLDPENDKSVIPFVDLDSKLVSDDQGEVLFEGDKATPFFQHYNHQLEQYYNGQLATGKFVQALDELGLIQQAELEITMADGQKSTLKGLWNLNEKALNELSIEEQQSLLSQGYFAPIFAMLSSMTQLNRLIHGHIKLGEPIAGVNVNPVNGK</sequence>
<dbReference type="Pfam" id="PF07277">
    <property type="entry name" value="SapC"/>
    <property type="match status" value="1"/>
</dbReference>
<dbReference type="Proteomes" id="UP000256478">
    <property type="component" value="Unassembled WGS sequence"/>
</dbReference>
<dbReference type="AlphaFoldDB" id="A0A3E0TM50"/>
<accession>A0A3E0TM50</accession>
<protein>
    <recommendedName>
        <fullName evidence="3">Multidrug transporter</fullName>
    </recommendedName>
</protein>
<evidence type="ECO:0000313" key="2">
    <source>
        <dbReference type="Proteomes" id="UP000256478"/>
    </source>
</evidence>
<dbReference type="InterPro" id="IPR010836">
    <property type="entry name" value="SapC"/>
</dbReference>
<proteinExistence type="predicted"/>
<reference evidence="1 2" key="1">
    <citation type="submission" date="2018-08" db="EMBL/GenBank/DDBJ databases">
        <title>Thalassotalea euphylliae genome.</title>
        <authorList>
            <person name="Summers S."/>
            <person name="Rice S.A."/>
            <person name="Freckelton M.L."/>
            <person name="Nedved B.T."/>
            <person name="Hadfield M.G."/>
        </authorList>
    </citation>
    <scope>NUCLEOTIDE SEQUENCE [LARGE SCALE GENOMIC DNA]</scope>
    <source>
        <strain evidence="1 2">H1</strain>
    </source>
</reference>
<comment type="caution">
    <text evidence="1">The sequence shown here is derived from an EMBL/GenBank/DDBJ whole genome shotgun (WGS) entry which is preliminary data.</text>
</comment>
<dbReference type="EMBL" id="QUOU01000001">
    <property type="protein sequence ID" value="REL25634.1"/>
    <property type="molecule type" value="Genomic_DNA"/>
</dbReference>
<evidence type="ECO:0008006" key="3">
    <source>
        <dbReference type="Google" id="ProtNLM"/>
    </source>
</evidence>
<name>A0A3E0TM50_9GAMM</name>
<evidence type="ECO:0000313" key="1">
    <source>
        <dbReference type="EMBL" id="REL25634.1"/>
    </source>
</evidence>
<organism evidence="1 2">
    <name type="scientific">Thalassotalea euphylliae</name>
    <dbReference type="NCBI Taxonomy" id="1655234"/>
    <lineage>
        <taxon>Bacteria</taxon>
        <taxon>Pseudomonadati</taxon>
        <taxon>Pseudomonadota</taxon>
        <taxon>Gammaproteobacteria</taxon>
        <taxon>Alteromonadales</taxon>
        <taxon>Colwelliaceae</taxon>
        <taxon>Thalassotalea</taxon>
    </lineage>
</organism>
<dbReference type="OrthoDB" id="9806524at2"/>
<gene>
    <name evidence="1" type="ORF">DXX93_03090</name>
</gene>